<accession>A7IVD4</accession>
<organismHost>
    <name type="scientific">Paramecium bursaria</name>
    <dbReference type="NCBI Taxonomy" id="74790"/>
</organismHost>
<reference evidence="1 2" key="1">
    <citation type="journal article" date="2007" name="Virology">
        <title>Sequence and annotation of the 314-kb MT325 and the 321-kb FR483 viruses that infect Chlorella Pbi.</title>
        <authorList>
            <person name="Fitzgerald L.A."/>
            <person name="Graves M.V."/>
            <person name="Li X."/>
            <person name="Feldblyum T."/>
            <person name="Hartigan J."/>
            <person name="Van Etten J.L."/>
        </authorList>
    </citation>
    <scope>NUCLEOTIDE SEQUENCE [LARGE SCALE GENOMIC DNA]</scope>
    <source>
        <strain evidence="1 2">MT325</strain>
    </source>
</reference>
<evidence type="ECO:0000313" key="2">
    <source>
        <dbReference type="Proteomes" id="UP000246715"/>
    </source>
</evidence>
<proteinExistence type="predicted"/>
<protein>
    <submittedName>
        <fullName evidence="1">Uncharacterized protein m754R</fullName>
    </submittedName>
</protein>
<dbReference type="EMBL" id="DQ491001">
    <property type="protein sequence ID" value="ABT14308.1"/>
    <property type="molecule type" value="Genomic_DNA"/>
</dbReference>
<evidence type="ECO:0000313" key="1">
    <source>
        <dbReference type="EMBL" id="ABT14308.1"/>
    </source>
</evidence>
<dbReference type="Proteomes" id="UP000246715">
    <property type="component" value="Segment"/>
</dbReference>
<organism evidence="1 2">
    <name type="scientific">Paramecium bursaria Chlorella virus MT325</name>
    <name type="common">PBCV-MT325</name>
    <dbReference type="NCBI Taxonomy" id="346932"/>
    <lineage>
        <taxon>Viruses</taxon>
        <taxon>Varidnaviria</taxon>
        <taxon>Bamfordvirae</taxon>
        <taxon>Nucleocytoviricota</taxon>
        <taxon>Megaviricetes</taxon>
        <taxon>Algavirales</taxon>
        <taxon>Phycodnaviridae</taxon>
        <taxon>Chlorovirus</taxon>
        <taxon>Chlorovirus conductrix</taxon>
        <taxon>Paramecium bursaria Chlorella virus A1</taxon>
    </lineage>
</organism>
<name>A7IVD4_PBCVM</name>
<gene>
    <name evidence="1" type="primary">m754R</name>
    <name evidence="1" type="ORF">MT325_m754R</name>
</gene>
<sequence length="182" mass="20562">MPVFSTTNLPAGSKISNSPASVKEFTIHSARHLDPFGSSIRIILPEPLFDSEYAPAYSMLKDVLDGSFVWTTFFEPMRFVRTPRNTVIFFVVAGLPANNLFKSRLYVTRAILRARSLKSFPRRSIWNATYLVPRGVFLSTNKLRTYFLWSTLVNISFDMLFLPNTVVPRSTSVLIWGNSGAS</sequence>